<sequence>MYFRTLVYPTKPTTRFLQLLLLRNGNIIYLDSISIFACIKHRKRGKLGDCRDPFLYNRTNLVPGVELAPCPSGWCSKTIEGDEYGEDHDLATERRCMQRIPPDNNPRCSEALYNHKKIFICFCQGSLCNGASRMGTSVVLGILTTAFIGIISCLLS</sequence>
<dbReference type="OrthoDB" id="9988013at2759"/>
<dbReference type="Proteomes" id="UP000326759">
    <property type="component" value="Unassembled WGS sequence"/>
</dbReference>
<gene>
    <name evidence="4" type="ORF">Anas_09464</name>
</gene>
<evidence type="ECO:0000256" key="2">
    <source>
        <dbReference type="ARBA" id="ARBA00023180"/>
    </source>
</evidence>
<dbReference type="PANTHER" id="PTHR33562">
    <property type="entry name" value="ATILLA, ISOFORM B-RELATED-RELATED"/>
    <property type="match status" value="1"/>
</dbReference>
<keyword evidence="1" id="KW-0732">Signal</keyword>
<evidence type="ECO:0000256" key="1">
    <source>
        <dbReference type="ARBA" id="ARBA00022729"/>
    </source>
</evidence>
<comment type="caution">
    <text evidence="4">The sequence shown here is derived from an EMBL/GenBank/DDBJ whole genome shotgun (WGS) entry which is preliminary data.</text>
</comment>
<keyword evidence="2" id="KW-0325">Glycoprotein</keyword>
<evidence type="ECO:0000256" key="3">
    <source>
        <dbReference type="SAM" id="Phobius"/>
    </source>
</evidence>
<keyword evidence="3" id="KW-0472">Membrane</keyword>
<dbReference type="GO" id="GO:0032222">
    <property type="term" value="P:regulation of synaptic transmission, cholinergic"/>
    <property type="evidence" value="ECO:0007669"/>
    <property type="project" value="InterPro"/>
</dbReference>
<dbReference type="EMBL" id="SEYY01001512">
    <property type="protein sequence ID" value="KAB7505260.1"/>
    <property type="molecule type" value="Genomic_DNA"/>
</dbReference>
<organism evidence="4 5">
    <name type="scientific">Armadillidium nasatum</name>
    <dbReference type="NCBI Taxonomy" id="96803"/>
    <lineage>
        <taxon>Eukaryota</taxon>
        <taxon>Metazoa</taxon>
        <taxon>Ecdysozoa</taxon>
        <taxon>Arthropoda</taxon>
        <taxon>Crustacea</taxon>
        <taxon>Multicrustacea</taxon>
        <taxon>Malacostraca</taxon>
        <taxon>Eumalacostraca</taxon>
        <taxon>Peracarida</taxon>
        <taxon>Isopoda</taxon>
        <taxon>Oniscidea</taxon>
        <taxon>Crinocheta</taxon>
        <taxon>Armadillidiidae</taxon>
        <taxon>Armadillidium</taxon>
    </lineage>
</organism>
<keyword evidence="3" id="KW-0812">Transmembrane</keyword>
<dbReference type="AlphaFoldDB" id="A0A5N5TJ06"/>
<dbReference type="InterPro" id="IPR031424">
    <property type="entry name" value="QVR-like"/>
</dbReference>
<keyword evidence="5" id="KW-1185">Reference proteome</keyword>
<reference evidence="4 5" key="1">
    <citation type="journal article" date="2019" name="PLoS Biol.">
        <title>Sex chromosomes control vertical transmission of feminizing Wolbachia symbionts in an isopod.</title>
        <authorList>
            <person name="Becking T."/>
            <person name="Chebbi M.A."/>
            <person name="Giraud I."/>
            <person name="Moumen B."/>
            <person name="Laverre T."/>
            <person name="Caubet Y."/>
            <person name="Peccoud J."/>
            <person name="Gilbert C."/>
            <person name="Cordaux R."/>
        </authorList>
    </citation>
    <scope>NUCLEOTIDE SEQUENCE [LARGE SCALE GENOMIC DNA]</scope>
    <source>
        <strain evidence="4">ANa2</strain>
        <tissue evidence="4">Whole body excluding digestive tract and cuticle</tissue>
    </source>
</reference>
<feature type="non-terminal residue" evidence="4">
    <location>
        <position position="156"/>
    </location>
</feature>
<dbReference type="Pfam" id="PF17064">
    <property type="entry name" value="QVR"/>
    <property type="match status" value="1"/>
</dbReference>
<feature type="transmembrane region" description="Helical" evidence="3">
    <location>
        <begin position="134"/>
        <end position="155"/>
    </location>
</feature>
<accession>A0A5N5TJ06</accession>
<dbReference type="PANTHER" id="PTHR33562:SF22">
    <property type="entry name" value="PROTEIN QUIVER"/>
    <property type="match status" value="1"/>
</dbReference>
<name>A0A5N5TJ06_9CRUS</name>
<proteinExistence type="predicted"/>
<dbReference type="InterPro" id="IPR050975">
    <property type="entry name" value="Sleep_regulator"/>
</dbReference>
<dbReference type="GO" id="GO:0030431">
    <property type="term" value="P:sleep"/>
    <property type="evidence" value="ECO:0007669"/>
    <property type="project" value="InterPro"/>
</dbReference>
<evidence type="ECO:0000313" key="5">
    <source>
        <dbReference type="Proteomes" id="UP000326759"/>
    </source>
</evidence>
<protein>
    <submittedName>
        <fullName evidence="4">Uncharacterized protein</fullName>
    </submittedName>
</protein>
<evidence type="ECO:0000313" key="4">
    <source>
        <dbReference type="EMBL" id="KAB7505260.1"/>
    </source>
</evidence>
<keyword evidence="3" id="KW-1133">Transmembrane helix</keyword>
<dbReference type="CDD" id="cd23589">
    <property type="entry name" value="TFP_LU_ECD_Rtv"/>
    <property type="match status" value="1"/>
</dbReference>